<dbReference type="EMBL" id="MKVH01000021">
    <property type="protein sequence ID" value="OJX57652.1"/>
    <property type="molecule type" value="Genomic_DNA"/>
</dbReference>
<sequence length="116" mass="12882">MDSFPVAPDKYRHNHPVFDPVAFGRRLKAVCLAHFGTEMIACVELGCRSQLQIRRYWSGQQLPACKLLYTLTAFGFNLNWLFKGEGPMYDMSAPAGLALAQSGVAVTLPDDDKEMA</sequence>
<proteinExistence type="predicted"/>
<evidence type="ECO:0000313" key="2">
    <source>
        <dbReference type="Proteomes" id="UP000184233"/>
    </source>
</evidence>
<dbReference type="AlphaFoldDB" id="A0A1M3KYR7"/>
<comment type="caution">
    <text evidence="1">The sequence shown here is derived from an EMBL/GenBank/DDBJ whole genome shotgun (WGS) entry which is preliminary data.</text>
</comment>
<reference evidence="1 2" key="1">
    <citation type="submission" date="2016-09" db="EMBL/GenBank/DDBJ databases">
        <title>Genome-resolved meta-omics ties microbial dynamics to process performance in biotechnology for thiocyanate degradation.</title>
        <authorList>
            <person name="Kantor R.S."/>
            <person name="Huddy R.J."/>
            <person name="Iyer R."/>
            <person name="Thomas B.C."/>
            <person name="Brown C.T."/>
            <person name="Anantharaman K."/>
            <person name="Tringe S."/>
            <person name="Hettich R.L."/>
            <person name="Harrison S.T."/>
            <person name="Banfield J.F."/>
        </authorList>
    </citation>
    <scope>NUCLEOTIDE SEQUENCE [LARGE SCALE GENOMIC DNA]</scope>
    <source>
        <strain evidence="1">59-99</strain>
    </source>
</reference>
<evidence type="ECO:0000313" key="1">
    <source>
        <dbReference type="EMBL" id="OJX57652.1"/>
    </source>
</evidence>
<name>A0A1M3KYR7_9BACT</name>
<dbReference type="Proteomes" id="UP000184233">
    <property type="component" value="Unassembled WGS sequence"/>
</dbReference>
<dbReference type="STRING" id="1895771.BGO89_06685"/>
<accession>A0A1M3KYR7</accession>
<gene>
    <name evidence="1" type="ORF">BGO89_06685</name>
</gene>
<organism evidence="1 2">
    <name type="scientific">Candidatus Kapaibacterium thiocyanatum</name>
    <dbReference type="NCBI Taxonomy" id="1895771"/>
    <lineage>
        <taxon>Bacteria</taxon>
        <taxon>Pseudomonadati</taxon>
        <taxon>Candidatus Kapaibacteriota</taxon>
        <taxon>Candidatus Kapaibacteriia</taxon>
        <taxon>Candidatus Kapaibacteriales</taxon>
        <taxon>Candidatus Kapaibacteriaceae</taxon>
        <taxon>Candidatus Kapaibacterium</taxon>
    </lineage>
</organism>
<protein>
    <submittedName>
        <fullName evidence="1">Uncharacterized protein</fullName>
    </submittedName>
</protein>